<proteinExistence type="inferred from homology"/>
<dbReference type="PANTHER" id="PTHR21485">
    <property type="entry name" value="HAD SUPERFAMILY MEMBERS CMAS AND KDSC"/>
    <property type="match status" value="1"/>
</dbReference>
<dbReference type="InterPro" id="IPR050793">
    <property type="entry name" value="CMP-NeuNAc_synthase"/>
</dbReference>
<feature type="binding site" evidence="7">
    <location>
        <position position="27"/>
    </location>
    <ligand>
        <name>substrate</name>
    </ligand>
</feature>
<keyword evidence="4 7" id="KW-0479">Metal-binding</keyword>
<name>A0A5C8ET47_BRAPL</name>
<comment type="caution">
    <text evidence="8">The sequence shown here is derived from an EMBL/GenBank/DDBJ whole genome shotgun (WGS) entry which is preliminary data.</text>
</comment>
<dbReference type="FunFam" id="3.40.50.1000:FF:000029">
    <property type="entry name" value="3-deoxy-D-manno-octulosonate 8-phosphate phosphatase KdsC"/>
    <property type="match status" value="1"/>
</dbReference>
<gene>
    <name evidence="8" type="ORF">EPJ72_07360</name>
</gene>
<evidence type="ECO:0000313" key="8">
    <source>
        <dbReference type="EMBL" id="TXJ41219.1"/>
    </source>
</evidence>
<comment type="cofactor">
    <cofactor evidence="1 7">
        <name>Mg(2+)</name>
        <dbReference type="ChEBI" id="CHEBI:18420"/>
    </cofactor>
</comment>
<dbReference type="InterPro" id="IPR010023">
    <property type="entry name" value="KdsC_fam"/>
</dbReference>
<evidence type="ECO:0000313" key="9">
    <source>
        <dbReference type="Proteomes" id="UP000323176"/>
    </source>
</evidence>
<dbReference type="SFLD" id="SFLDS00003">
    <property type="entry name" value="Haloacid_Dehalogenase"/>
    <property type="match status" value="1"/>
</dbReference>
<dbReference type="SUPFAM" id="SSF56784">
    <property type="entry name" value="HAD-like"/>
    <property type="match status" value="1"/>
</dbReference>
<keyword evidence="5" id="KW-0378">Hydrolase</keyword>
<dbReference type="Gene3D" id="3.40.50.1000">
    <property type="entry name" value="HAD superfamily/HAD-like"/>
    <property type="match status" value="1"/>
</dbReference>
<dbReference type="PIRSF" id="PIRSF006118">
    <property type="entry name" value="KDO8-P_Ptase"/>
    <property type="match status" value="1"/>
</dbReference>
<organism evidence="8 9">
    <name type="scientific">Brachyspira pilosicoli</name>
    <name type="common">Serpulina pilosicoli</name>
    <dbReference type="NCBI Taxonomy" id="52584"/>
    <lineage>
        <taxon>Bacteria</taxon>
        <taxon>Pseudomonadati</taxon>
        <taxon>Spirochaetota</taxon>
        <taxon>Spirochaetia</taxon>
        <taxon>Brachyspirales</taxon>
        <taxon>Brachyspiraceae</taxon>
        <taxon>Brachyspira</taxon>
    </lineage>
</organism>
<evidence type="ECO:0000256" key="1">
    <source>
        <dbReference type="ARBA" id="ARBA00001946"/>
    </source>
</evidence>
<dbReference type="OrthoDB" id="9805604at2"/>
<evidence type="ECO:0000256" key="5">
    <source>
        <dbReference type="ARBA" id="ARBA00022801"/>
    </source>
</evidence>
<keyword evidence="6 7" id="KW-0460">Magnesium</keyword>
<dbReference type="EMBL" id="SAXY01000045">
    <property type="protein sequence ID" value="TXJ41219.1"/>
    <property type="molecule type" value="Genomic_DNA"/>
</dbReference>
<dbReference type="SFLD" id="SFLDG01138">
    <property type="entry name" value="C1.6.2:_Deoxy-d-mannose-octulo"/>
    <property type="match status" value="1"/>
</dbReference>
<evidence type="ECO:0000256" key="6">
    <source>
        <dbReference type="ARBA" id="ARBA00022842"/>
    </source>
</evidence>
<comment type="similarity">
    <text evidence="2">Belongs to the KdsC family.</text>
</comment>
<dbReference type="NCBIfam" id="TIGR01670">
    <property type="entry name" value="KdsC-phosphatas"/>
    <property type="match status" value="1"/>
</dbReference>
<dbReference type="GO" id="GO:0016788">
    <property type="term" value="F:hydrolase activity, acting on ester bonds"/>
    <property type="evidence" value="ECO:0007669"/>
    <property type="project" value="InterPro"/>
</dbReference>
<dbReference type="GO" id="GO:0008781">
    <property type="term" value="F:N-acylneuraminate cytidylyltransferase activity"/>
    <property type="evidence" value="ECO:0007669"/>
    <property type="project" value="TreeGrafter"/>
</dbReference>
<feature type="binding site" evidence="7">
    <location>
        <position position="25"/>
    </location>
    <ligand>
        <name>Mg(2+)</name>
        <dbReference type="ChEBI" id="CHEBI:18420"/>
    </ligand>
</feature>
<sequence>MNLKLFFSYYINLKKLRKIKLFVFDIDGVMTDGKLIFDDNGIESKFFNTLDGMGIVMALKAGIKIAIITGSKAACVKNRFDKFKIHGFEDLIQGEEYKMPPLLTLIEKYGLKNEEVAYMGDDIIDLAPIKYVGFSFAPKNAINEVKKITNIVLDKEGGNGAARVAIDMVLKARGDYEKILKEFYSF</sequence>
<dbReference type="GO" id="GO:0046872">
    <property type="term" value="F:metal ion binding"/>
    <property type="evidence" value="ECO:0007669"/>
    <property type="project" value="UniProtKB-KW"/>
</dbReference>
<feature type="binding site" evidence="7">
    <location>
        <position position="121"/>
    </location>
    <ligand>
        <name>Mg(2+)</name>
        <dbReference type="ChEBI" id="CHEBI:18420"/>
    </ligand>
</feature>
<evidence type="ECO:0000256" key="2">
    <source>
        <dbReference type="ARBA" id="ARBA00005893"/>
    </source>
</evidence>
<dbReference type="InterPro" id="IPR036412">
    <property type="entry name" value="HAD-like_sf"/>
</dbReference>
<evidence type="ECO:0000256" key="7">
    <source>
        <dbReference type="PIRSR" id="PIRSR006118-2"/>
    </source>
</evidence>
<evidence type="ECO:0000256" key="3">
    <source>
        <dbReference type="ARBA" id="ARBA00011881"/>
    </source>
</evidence>
<dbReference type="AlphaFoldDB" id="A0A5C8ET47"/>
<accession>A0A5C8ET47</accession>
<comment type="subunit">
    <text evidence="3">Homotetramer.</text>
</comment>
<protein>
    <submittedName>
        <fullName evidence="8">3-deoxy-D-manno-octulosonate 8-phosphate phosphatase</fullName>
    </submittedName>
</protein>
<dbReference type="InterPro" id="IPR023214">
    <property type="entry name" value="HAD_sf"/>
</dbReference>
<dbReference type="Pfam" id="PF08282">
    <property type="entry name" value="Hydrolase_3"/>
    <property type="match status" value="1"/>
</dbReference>
<reference evidence="8 9" key="1">
    <citation type="journal article" date="1992" name="Lakartidningen">
        <title>[Penicillin V and not amoxicillin is the first choice preparation in acute otitis].</title>
        <authorList>
            <person name="Kamme C."/>
            <person name="Lundgren K."/>
            <person name="Prellner K."/>
        </authorList>
    </citation>
    <scope>NUCLEOTIDE SEQUENCE [LARGE SCALE GENOMIC DNA]</scope>
    <source>
        <strain evidence="8 9">PC5538III-hc</strain>
    </source>
</reference>
<evidence type="ECO:0000256" key="4">
    <source>
        <dbReference type="ARBA" id="ARBA00022723"/>
    </source>
</evidence>
<dbReference type="Proteomes" id="UP000323176">
    <property type="component" value="Unassembled WGS sequence"/>
</dbReference>
<dbReference type="SFLD" id="SFLDG01136">
    <property type="entry name" value="C1.6:_Phosphoserine_Phosphatas"/>
    <property type="match status" value="1"/>
</dbReference>
<dbReference type="PANTHER" id="PTHR21485:SF3">
    <property type="entry name" value="N-ACYLNEURAMINATE CYTIDYLYLTRANSFERASE"/>
    <property type="match status" value="1"/>
</dbReference>